<feature type="repeat" description="WD" evidence="3">
    <location>
        <begin position="856"/>
        <end position="888"/>
    </location>
</feature>
<feature type="domain" description="NACHT" evidence="4">
    <location>
        <begin position="69"/>
        <end position="221"/>
    </location>
</feature>
<proteinExistence type="predicted"/>
<feature type="repeat" description="WD" evidence="3">
    <location>
        <begin position="770"/>
        <end position="802"/>
    </location>
</feature>
<comment type="caution">
    <text evidence="5">The sequence shown here is derived from an EMBL/GenBank/DDBJ whole genome shotgun (WGS) entry which is preliminary data.</text>
</comment>
<dbReference type="Gene3D" id="3.40.50.300">
    <property type="entry name" value="P-loop containing nucleotide triphosphate hydrolases"/>
    <property type="match status" value="1"/>
</dbReference>
<accession>A0AAD6HD27</accession>
<dbReference type="PROSITE" id="PS50294">
    <property type="entry name" value="WD_REPEATS_REGION"/>
    <property type="match status" value="5"/>
</dbReference>
<dbReference type="InterPro" id="IPR027417">
    <property type="entry name" value="P-loop_NTPase"/>
</dbReference>
<reference evidence="5" key="1">
    <citation type="journal article" date="2023" name="IMA Fungus">
        <title>Comparative genomic study of the Penicillium genus elucidates a diverse pangenome and 15 lateral gene transfer events.</title>
        <authorList>
            <person name="Petersen C."/>
            <person name="Sorensen T."/>
            <person name="Nielsen M.R."/>
            <person name="Sondergaard T.E."/>
            <person name="Sorensen J.L."/>
            <person name="Fitzpatrick D.A."/>
            <person name="Frisvad J.C."/>
            <person name="Nielsen K.L."/>
        </authorList>
    </citation>
    <scope>NUCLEOTIDE SEQUENCE</scope>
    <source>
        <strain evidence="5">IBT 17514</strain>
    </source>
</reference>
<keyword evidence="6" id="KW-1185">Reference proteome</keyword>
<dbReference type="InterPro" id="IPR007111">
    <property type="entry name" value="NACHT_NTPase"/>
</dbReference>
<evidence type="ECO:0000256" key="2">
    <source>
        <dbReference type="ARBA" id="ARBA00022737"/>
    </source>
</evidence>
<sequence>MPGRPAAGAKSDPSEVTLNQMCLHDLATTNPHHDKNRIVDMKGGLLKDSYPWILDNSEFKKWRDSMEAHLLWIKGDPGKGKTMLLCGIIDHLTEYTSANIAYFFYQASDACINSATSILRGLIYLLVEKQPSLLSHVRQEYDKMGKRIFQDANSWQALSKILTSILEDERLKPTFLFIDALDGCVSDLHLLLDLICRKSSCYLHVKWIVTSRNWPEIEESLQDATGTKLCLELNDSSISDAVEQYIQHRVLHLAQIKKYSHDLPETVRQKLSKKSQGTFLWVPLACQELGKPSTTRWRTLSVLNTLPLGLYGLYRRMIKHITASEDATLCKQILAIVSTVYRLLTLSELTSFADLPEEFSDDDNDLIEIIGCCGSFLTVRGDLVFLVHQSVQDFLTQKAFNDVPIGAIQHHSIFSRSLTVMSQTLRRDIYELKEPGFPIERVQKSNPDPLASLSYSCVYWIDHLEEYCSTTEQYELGDAGSVYQFLKQKFLYWLEVLSLLGNIAYGSRAIAKLENTLKKASRGTELLKLVVDESQFIRYHMITVERSPLQLYCSALFFSPITSLTRKDFEHELPEWITTTKEMPHDWSPCLNTLEGHSGFVNDVTWSPDETQISSASDDMTIKIWDSSTGECISTLKRQDSLAEEVQRCDQSPVWLSNGKIACFVDKTPTPIVEFWDPVNNKCTLTLDLDDSYEIDKMTCSCNGHIACPSVDNTVTIWDSTGQQFSVLEGHSDGISYVKWSEDGKQIATCSEDKSLRIWDPDSGVCISHLAGHEDIVVNCSWSSDGKLISSSSSDGAKLVWKAAGEYVGECIPTSQTHGHRDLMTSYWGSNGSIASNGAVGLNIWHSTTGHLQSNYDGHFHDVSRLLWSSDGTRIVSASLDSSIKIWDTAFTKSSLNSVIRNMEWSSDGSCGAITSMSDFDSMTVWDLATGECIRQFEDNDGIECLAWSPDRDRIATASHSGKLKMWNLDTDQLECVSTFSRVSDAKVFGLACSESQDGAQIAWISKDGALRAWNSRTWSSNHYQLFLSSQILEIPTMNSRVYHAISGDYSIRIWDQSGQCKLIITGHTERIWSVAWSHDGSRIASASFDDTVIIWNAFTGSRSLI</sequence>
<dbReference type="Pfam" id="PF00400">
    <property type="entry name" value="WD40"/>
    <property type="match status" value="6"/>
</dbReference>
<feature type="repeat" description="WD" evidence="3">
    <location>
        <begin position="728"/>
        <end position="769"/>
    </location>
</feature>
<dbReference type="SUPFAM" id="SSF52540">
    <property type="entry name" value="P-loop containing nucleoside triphosphate hydrolases"/>
    <property type="match status" value="1"/>
</dbReference>
<dbReference type="PRINTS" id="PR00320">
    <property type="entry name" value="GPROTEINBRPT"/>
</dbReference>
<dbReference type="PANTHER" id="PTHR19848:SF8">
    <property type="entry name" value="F-BOX AND WD REPEAT DOMAIN CONTAINING 7"/>
    <property type="match status" value="1"/>
</dbReference>
<protein>
    <recommendedName>
        <fullName evidence="4">NACHT domain-containing protein</fullName>
    </recommendedName>
</protein>
<evidence type="ECO:0000256" key="1">
    <source>
        <dbReference type="ARBA" id="ARBA00022574"/>
    </source>
</evidence>
<dbReference type="AlphaFoldDB" id="A0AAD6HD27"/>
<evidence type="ECO:0000313" key="6">
    <source>
        <dbReference type="Proteomes" id="UP001215712"/>
    </source>
</evidence>
<dbReference type="InterPro" id="IPR056884">
    <property type="entry name" value="NPHP3-like_N"/>
</dbReference>
<evidence type="ECO:0000256" key="3">
    <source>
        <dbReference type="PROSITE-ProRule" id="PRU00221"/>
    </source>
</evidence>
<dbReference type="CDD" id="cd00200">
    <property type="entry name" value="WD40"/>
    <property type="match status" value="1"/>
</dbReference>
<dbReference type="FunFam" id="3.40.50.300:FF:001638">
    <property type="entry name" value="NACHT and WD40 domain protein"/>
    <property type="match status" value="1"/>
</dbReference>
<dbReference type="PROSITE" id="PS00678">
    <property type="entry name" value="WD_REPEATS_1"/>
    <property type="match status" value="2"/>
</dbReference>
<evidence type="ECO:0000313" key="5">
    <source>
        <dbReference type="EMBL" id="KAJ5709064.1"/>
    </source>
</evidence>
<dbReference type="EMBL" id="JAQJAN010000019">
    <property type="protein sequence ID" value="KAJ5709064.1"/>
    <property type="molecule type" value="Genomic_DNA"/>
</dbReference>
<dbReference type="PANTHER" id="PTHR19848">
    <property type="entry name" value="WD40 REPEAT PROTEIN"/>
    <property type="match status" value="1"/>
</dbReference>
<dbReference type="Gene3D" id="2.130.10.10">
    <property type="entry name" value="YVTN repeat-like/Quinoprotein amine dehydrogenase"/>
    <property type="match status" value="4"/>
</dbReference>
<reference evidence="5" key="2">
    <citation type="submission" date="2023-01" db="EMBL/GenBank/DDBJ databases">
        <authorList>
            <person name="Petersen C."/>
        </authorList>
    </citation>
    <scope>NUCLEOTIDE SEQUENCE</scope>
    <source>
        <strain evidence="5">IBT 17514</strain>
    </source>
</reference>
<dbReference type="InterPro" id="IPR001680">
    <property type="entry name" value="WD40_rpt"/>
</dbReference>
<feature type="repeat" description="WD" evidence="3">
    <location>
        <begin position="594"/>
        <end position="635"/>
    </location>
</feature>
<keyword evidence="2" id="KW-0677">Repeat</keyword>
<name>A0AAD6HD27_9EURO</name>
<dbReference type="Pfam" id="PF24883">
    <property type="entry name" value="NPHP3_N"/>
    <property type="match status" value="1"/>
</dbReference>
<dbReference type="PROSITE" id="PS50082">
    <property type="entry name" value="WD_REPEATS_2"/>
    <property type="match status" value="6"/>
</dbReference>
<gene>
    <name evidence="5" type="ORF">N7493_010398</name>
</gene>
<dbReference type="SUPFAM" id="SSF50998">
    <property type="entry name" value="Quinoprotein alcohol dehydrogenase-like"/>
    <property type="match status" value="1"/>
</dbReference>
<dbReference type="InterPro" id="IPR019775">
    <property type="entry name" value="WD40_repeat_CS"/>
</dbReference>
<feature type="repeat" description="WD" evidence="3">
    <location>
        <begin position="936"/>
        <end position="977"/>
    </location>
</feature>
<dbReference type="InterPro" id="IPR011047">
    <property type="entry name" value="Quinoprotein_ADH-like_sf"/>
</dbReference>
<keyword evidence="1 3" id="KW-0853">WD repeat</keyword>
<dbReference type="PROSITE" id="PS50837">
    <property type="entry name" value="NACHT"/>
    <property type="match status" value="1"/>
</dbReference>
<dbReference type="InterPro" id="IPR020472">
    <property type="entry name" value="WD40_PAC1"/>
</dbReference>
<dbReference type="Proteomes" id="UP001215712">
    <property type="component" value="Unassembled WGS sequence"/>
</dbReference>
<evidence type="ECO:0000259" key="4">
    <source>
        <dbReference type="PROSITE" id="PS50837"/>
    </source>
</evidence>
<dbReference type="SMART" id="SM00320">
    <property type="entry name" value="WD40"/>
    <property type="match status" value="8"/>
</dbReference>
<feature type="repeat" description="WD" evidence="3">
    <location>
        <begin position="1065"/>
        <end position="1106"/>
    </location>
</feature>
<dbReference type="InterPro" id="IPR015943">
    <property type="entry name" value="WD40/YVTN_repeat-like_dom_sf"/>
</dbReference>
<organism evidence="5 6">
    <name type="scientific">Penicillium malachiteum</name>
    <dbReference type="NCBI Taxonomy" id="1324776"/>
    <lineage>
        <taxon>Eukaryota</taxon>
        <taxon>Fungi</taxon>
        <taxon>Dikarya</taxon>
        <taxon>Ascomycota</taxon>
        <taxon>Pezizomycotina</taxon>
        <taxon>Eurotiomycetes</taxon>
        <taxon>Eurotiomycetidae</taxon>
        <taxon>Eurotiales</taxon>
        <taxon>Aspergillaceae</taxon>
        <taxon>Penicillium</taxon>
    </lineage>
</organism>